<name>A0A9P7VB27_9ASCO</name>
<feature type="region of interest" description="Disordered" evidence="1">
    <location>
        <begin position="1"/>
        <end position="76"/>
    </location>
</feature>
<evidence type="ECO:0000313" key="3">
    <source>
        <dbReference type="Proteomes" id="UP000790833"/>
    </source>
</evidence>
<dbReference type="OrthoDB" id="654211at2759"/>
<evidence type="ECO:0000313" key="2">
    <source>
        <dbReference type="EMBL" id="KAG7194689.1"/>
    </source>
</evidence>
<gene>
    <name evidence="2" type="ORF">KQ657_004366</name>
</gene>
<organism evidence="2 3">
    <name type="scientific">Scheffersomyces spartinae</name>
    <dbReference type="NCBI Taxonomy" id="45513"/>
    <lineage>
        <taxon>Eukaryota</taxon>
        <taxon>Fungi</taxon>
        <taxon>Dikarya</taxon>
        <taxon>Ascomycota</taxon>
        <taxon>Saccharomycotina</taxon>
        <taxon>Pichiomycetes</taxon>
        <taxon>Debaryomycetaceae</taxon>
        <taxon>Scheffersomyces</taxon>
    </lineage>
</organism>
<feature type="region of interest" description="Disordered" evidence="1">
    <location>
        <begin position="668"/>
        <end position="703"/>
    </location>
</feature>
<dbReference type="GeneID" id="66117740"/>
<proteinExistence type="predicted"/>
<comment type="caution">
    <text evidence="2">The sequence shown here is derived from an EMBL/GenBank/DDBJ whole genome shotgun (WGS) entry which is preliminary data.</text>
</comment>
<feature type="compositionally biased region" description="Gly residues" evidence="1">
    <location>
        <begin position="668"/>
        <end position="677"/>
    </location>
</feature>
<accession>A0A9P7VB27</accession>
<dbReference type="AlphaFoldDB" id="A0A9P7VB27"/>
<dbReference type="Proteomes" id="UP000790833">
    <property type="component" value="Unassembled WGS sequence"/>
</dbReference>
<feature type="compositionally biased region" description="Polar residues" evidence="1">
    <location>
        <begin position="48"/>
        <end position="73"/>
    </location>
</feature>
<feature type="region of interest" description="Disordered" evidence="1">
    <location>
        <begin position="718"/>
        <end position="762"/>
    </location>
</feature>
<dbReference type="RefSeq" id="XP_043050236.1">
    <property type="nucleotide sequence ID" value="XM_043195039.1"/>
</dbReference>
<keyword evidence="3" id="KW-1185">Reference proteome</keyword>
<feature type="compositionally biased region" description="Basic and acidic residues" evidence="1">
    <location>
        <begin position="10"/>
        <end position="22"/>
    </location>
</feature>
<evidence type="ECO:0000256" key="1">
    <source>
        <dbReference type="SAM" id="MobiDB-lite"/>
    </source>
</evidence>
<reference evidence="2" key="1">
    <citation type="submission" date="2021-03" db="EMBL/GenBank/DDBJ databases">
        <authorList>
            <person name="Palmer J.M."/>
        </authorList>
    </citation>
    <scope>NUCLEOTIDE SEQUENCE</scope>
    <source>
        <strain evidence="2">ARV_011</strain>
    </source>
</reference>
<sequence>MTSPLAIAPRLDDSDHSSDIPIKRRKLSEQNSDNGSTGVHPPYDNDFALSNNEVSPRTGTVPNNKSSPHRNSVSPTLLPPSLDFSLPFGHLIPHNPTDDLIQLLSISKVLHSILDTHDSIVIDNFFIGFNHLCQMKQYPCTITMALDLLKYLAIYNTTTSNNVGSGDNKRDKNLDISKFKLCQIYAIISLGYNINDDFDNGRVYFENSWDLLVTDLIPNTFTKLFDQVEIMNNMFIVTVTFLQFHNKLLTPDVNLKVIINYFNDISFVVYSNLLNLNKCLLTDSRILFWCVYNLLLKYLPVANGSEFQPLKLYQAFLNSKFINDMTLNSVLQNSCRSAISFPAKNNEELIFLQLIVIYTLSNELFHFVGCKKFQVFDNKNSLHNSVILINKSMSFTGANFAPSNKIFELFKKKLIINSPLKFHELLNNYIIQLSSFHTWYLLMLTLKEFNLGLNDLSKLTLQLMDTSQRTPPPSPKELVEDKFFNIYNQIDIVNNNISIVCFPIIFNYNLLKQQPSHPNKFSSLERDSLVKFFVEWYLSMIKLLVGIFKYKSLDNYVNQSLIYLLNQNTSQVLPEEMAFDEDSFWDLKGKIELIFKRYVVDLCLYPDFDILQDNLNSYLIPVIKQHLNFAKSNSTTSAVAVAQSKTSVTTKYTSSELPSVVSAQNIYGGGSGSGSGDDMGYNRSPKSVGPRHSITLPSPMNRRSHSISIGMLQSKFPPPMSNVTVSPVPSSHGHLNSTSSSFPSTLQVPGSGRSNSNGGSIGGGSIIVNGSSISGLSAHSSVSSSSNYSTYSINQSSSMTATLSPPCQPQQLVSKLLPPPLEAILPSTPTMHQQRAGPATGHTFYGATNTTNNLGTPLLANSTIPPPLTGGGGAGGSHIFPSLALPLPNQPVVTPLYMYTNGAGTDGKSANGFK</sequence>
<protein>
    <submittedName>
        <fullName evidence="2">Uncharacterized protein</fullName>
    </submittedName>
</protein>
<feature type="compositionally biased region" description="Low complexity" evidence="1">
    <location>
        <begin position="730"/>
        <end position="741"/>
    </location>
</feature>
<dbReference type="EMBL" id="JAHMUF010000006">
    <property type="protein sequence ID" value="KAG7194689.1"/>
    <property type="molecule type" value="Genomic_DNA"/>
</dbReference>